<accession>A0A059GAM5</accession>
<dbReference type="AlphaFoldDB" id="A0A059GAM5"/>
<gene>
    <name evidence="1" type="ORF">HOC_04112</name>
</gene>
<reference evidence="1 2" key="1">
    <citation type="journal article" date="2014" name="Antonie Van Leeuwenhoek">
        <title>Hyphomonas beringensis sp. nov. and Hyphomonas chukchiensis sp. nov., isolated from surface seawater of the Bering Sea and Chukchi Sea.</title>
        <authorList>
            <person name="Li C."/>
            <person name="Lai Q."/>
            <person name="Li G."/>
            <person name="Dong C."/>
            <person name="Wang J."/>
            <person name="Liao Y."/>
            <person name="Shao Z."/>
        </authorList>
    </citation>
    <scope>NUCLEOTIDE SEQUENCE [LARGE SCALE GENOMIC DNA]</scope>
    <source>
        <strain evidence="1 2">SCH89</strain>
    </source>
</reference>
<dbReference type="EMBL" id="ARYL01000004">
    <property type="protein sequence ID" value="KDA03635.1"/>
    <property type="molecule type" value="Genomic_DNA"/>
</dbReference>
<comment type="caution">
    <text evidence="1">The sequence shown here is derived from an EMBL/GenBank/DDBJ whole genome shotgun (WGS) entry which is preliminary data.</text>
</comment>
<dbReference type="Proteomes" id="UP000024942">
    <property type="component" value="Unassembled WGS sequence"/>
</dbReference>
<dbReference type="STRING" id="1280953.HOC_04112"/>
<name>A0A059GAM5_9PROT</name>
<dbReference type="OrthoDB" id="9799097at2"/>
<evidence type="ECO:0000313" key="1">
    <source>
        <dbReference type="EMBL" id="KDA03635.1"/>
    </source>
</evidence>
<keyword evidence="2" id="KW-1185">Reference proteome</keyword>
<evidence type="ECO:0000313" key="2">
    <source>
        <dbReference type="Proteomes" id="UP000024942"/>
    </source>
</evidence>
<organism evidence="1 2">
    <name type="scientific">Hyphomonas oceanitis SCH89</name>
    <dbReference type="NCBI Taxonomy" id="1280953"/>
    <lineage>
        <taxon>Bacteria</taxon>
        <taxon>Pseudomonadati</taxon>
        <taxon>Pseudomonadota</taxon>
        <taxon>Alphaproteobacteria</taxon>
        <taxon>Hyphomonadales</taxon>
        <taxon>Hyphomonadaceae</taxon>
        <taxon>Hyphomonas</taxon>
    </lineage>
</organism>
<protein>
    <submittedName>
        <fullName evidence="1">Uncharacterized protein</fullName>
    </submittedName>
</protein>
<sequence>MCVEDYYRTDQYALFLDSLRFSQTQVLETEQDVRSIPWAIIAAHNLVQMSCVVALDERDTTQSACLSDQKLKGGMTVREKTIELLNSGQFDSLPEPYLASPASLLKRVQDKNDLMAVEAFDLDDEVKWNLERLNEYRDMVIHFLPSSWSLELDGMSEIFRSAFEFALLTLRTPGTYSHRMEVQSRHDAEETCLRMIEKLNEGNSKCTAT</sequence>
<proteinExistence type="predicted"/>
<dbReference type="PATRIC" id="fig|1280953.3.peg.831"/>
<dbReference type="RefSeq" id="WP_035536045.1">
    <property type="nucleotide sequence ID" value="NZ_ARYL01000004.1"/>
</dbReference>